<dbReference type="InterPro" id="IPR041698">
    <property type="entry name" value="Methyltransf_25"/>
</dbReference>
<dbReference type="InterPro" id="IPR029063">
    <property type="entry name" value="SAM-dependent_MTases_sf"/>
</dbReference>
<organism evidence="4 5">
    <name type="scientific">Paracoccidioides brasiliensis</name>
    <dbReference type="NCBI Taxonomy" id="121759"/>
    <lineage>
        <taxon>Eukaryota</taxon>
        <taxon>Fungi</taxon>
        <taxon>Dikarya</taxon>
        <taxon>Ascomycota</taxon>
        <taxon>Pezizomycotina</taxon>
        <taxon>Eurotiomycetes</taxon>
        <taxon>Eurotiomycetidae</taxon>
        <taxon>Onygenales</taxon>
        <taxon>Ajellomycetaceae</taxon>
        <taxon>Paracoccidioides</taxon>
    </lineage>
</organism>
<dbReference type="AlphaFoldDB" id="A0A1D2JNZ5"/>
<dbReference type="PANTHER" id="PTHR43861:SF1">
    <property type="entry name" value="TRANS-ACONITATE 2-METHYLTRANSFERASE"/>
    <property type="match status" value="1"/>
</dbReference>
<sequence>MGADGNDYYKAVELPVLERMAAVKPGDMALDLATGNGLVARWLAYRGARVIATDESQAMLDHAKCRGVDADGIHIVSISYQVLDATSPEVIEKSIEQETVDGTFDIVTMNMAIMDIGTLEPLAAALPNLLKKNTGRFVTTLLHPFITAGATRVIEYGDSIETGREEERVSIKLTRYLHTAPPVKAEALKGQPSHQFTFHRPIHEVLAPFLRSGLVLDALEEPTFGEEYNARNPVDPRSMRYIIQIPKIFAFLMRAVGH</sequence>
<dbReference type="GO" id="GO:0008168">
    <property type="term" value="F:methyltransferase activity"/>
    <property type="evidence" value="ECO:0007669"/>
    <property type="project" value="UniProtKB-KW"/>
</dbReference>
<dbReference type="Proteomes" id="UP000242814">
    <property type="component" value="Unassembled WGS sequence"/>
</dbReference>
<accession>A0A1D2JNZ5</accession>
<dbReference type="VEuPathDB" id="FungiDB:PADG_00360"/>
<dbReference type="EMBL" id="LZYO01000012">
    <property type="protein sequence ID" value="ODH44895.1"/>
    <property type="molecule type" value="Genomic_DNA"/>
</dbReference>
<keyword evidence="1" id="KW-0489">Methyltransferase</keyword>
<evidence type="ECO:0000313" key="5">
    <source>
        <dbReference type="Proteomes" id="UP000242814"/>
    </source>
</evidence>
<protein>
    <recommendedName>
        <fullName evidence="3">Methyltransferase domain-containing protein</fullName>
    </recommendedName>
</protein>
<feature type="domain" description="Methyltransferase" evidence="3">
    <location>
        <begin position="30"/>
        <end position="129"/>
    </location>
</feature>
<evidence type="ECO:0000259" key="3">
    <source>
        <dbReference type="Pfam" id="PF13649"/>
    </source>
</evidence>
<name>A0A1D2JNZ5_PARBR</name>
<dbReference type="PANTHER" id="PTHR43861">
    <property type="entry name" value="TRANS-ACONITATE 2-METHYLTRANSFERASE-RELATED"/>
    <property type="match status" value="1"/>
</dbReference>
<reference evidence="4 5" key="1">
    <citation type="submission" date="2016-06" db="EMBL/GenBank/DDBJ databases">
        <authorList>
            <person name="Kjaerup R.B."/>
            <person name="Dalgaard T.S."/>
            <person name="Juul-Madsen H.R."/>
        </authorList>
    </citation>
    <scope>NUCLEOTIDE SEQUENCE [LARGE SCALE GENOMIC DNA]</scope>
    <source>
        <strain evidence="4 5">Pb300</strain>
    </source>
</reference>
<comment type="caution">
    <text evidence="4">The sequence shown here is derived from an EMBL/GenBank/DDBJ whole genome shotgun (WGS) entry which is preliminary data.</text>
</comment>
<evidence type="ECO:0000256" key="1">
    <source>
        <dbReference type="ARBA" id="ARBA00022603"/>
    </source>
</evidence>
<keyword evidence="2" id="KW-0808">Transferase</keyword>
<dbReference type="GO" id="GO:0032259">
    <property type="term" value="P:methylation"/>
    <property type="evidence" value="ECO:0007669"/>
    <property type="project" value="UniProtKB-KW"/>
</dbReference>
<dbReference type="VEuPathDB" id="FungiDB:PABG_01976"/>
<dbReference type="SUPFAM" id="SSF53335">
    <property type="entry name" value="S-adenosyl-L-methionine-dependent methyltransferases"/>
    <property type="match status" value="1"/>
</dbReference>
<dbReference type="CDD" id="cd02440">
    <property type="entry name" value="AdoMet_MTases"/>
    <property type="match status" value="1"/>
</dbReference>
<evidence type="ECO:0000256" key="2">
    <source>
        <dbReference type="ARBA" id="ARBA00022679"/>
    </source>
</evidence>
<gene>
    <name evidence="4" type="ORF">ACO22_00590</name>
</gene>
<dbReference type="Pfam" id="PF13649">
    <property type="entry name" value="Methyltransf_25"/>
    <property type="match status" value="1"/>
</dbReference>
<dbReference type="Gene3D" id="3.40.50.150">
    <property type="entry name" value="Vaccinia Virus protein VP39"/>
    <property type="match status" value="1"/>
</dbReference>
<proteinExistence type="predicted"/>
<evidence type="ECO:0000313" key="4">
    <source>
        <dbReference type="EMBL" id="ODH44895.1"/>
    </source>
</evidence>